<proteinExistence type="predicted"/>
<evidence type="ECO:0000313" key="2">
    <source>
        <dbReference type="Proteomes" id="UP001359559"/>
    </source>
</evidence>
<gene>
    <name evidence="1" type="ORF">RJT34_13882</name>
</gene>
<reference evidence="1 2" key="1">
    <citation type="submission" date="2024-01" db="EMBL/GenBank/DDBJ databases">
        <title>The genomes of 5 underutilized Papilionoideae crops provide insights into root nodulation and disease resistance.</title>
        <authorList>
            <person name="Yuan L."/>
        </authorList>
    </citation>
    <scope>NUCLEOTIDE SEQUENCE [LARGE SCALE GENOMIC DNA]</scope>
    <source>
        <strain evidence="1">LY-2023</strain>
        <tissue evidence="1">Leaf</tissue>
    </source>
</reference>
<dbReference type="AlphaFoldDB" id="A0AAN9JRJ2"/>
<dbReference type="Proteomes" id="UP001359559">
    <property type="component" value="Unassembled WGS sequence"/>
</dbReference>
<protein>
    <submittedName>
        <fullName evidence="1">Uncharacterized protein</fullName>
    </submittedName>
</protein>
<comment type="caution">
    <text evidence="1">The sequence shown here is derived from an EMBL/GenBank/DDBJ whole genome shotgun (WGS) entry which is preliminary data.</text>
</comment>
<organism evidence="1 2">
    <name type="scientific">Clitoria ternatea</name>
    <name type="common">Butterfly pea</name>
    <dbReference type="NCBI Taxonomy" id="43366"/>
    <lineage>
        <taxon>Eukaryota</taxon>
        <taxon>Viridiplantae</taxon>
        <taxon>Streptophyta</taxon>
        <taxon>Embryophyta</taxon>
        <taxon>Tracheophyta</taxon>
        <taxon>Spermatophyta</taxon>
        <taxon>Magnoliopsida</taxon>
        <taxon>eudicotyledons</taxon>
        <taxon>Gunneridae</taxon>
        <taxon>Pentapetalae</taxon>
        <taxon>rosids</taxon>
        <taxon>fabids</taxon>
        <taxon>Fabales</taxon>
        <taxon>Fabaceae</taxon>
        <taxon>Papilionoideae</taxon>
        <taxon>50 kb inversion clade</taxon>
        <taxon>NPAAA clade</taxon>
        <taxon>indigoferoid/millettioid clade</taxon>
        <taxon>Phaseoleae</taxon>
        <taxon>Clitoria</taxon>
    </lineage>
</organism>
<accession>A0AAN9JRJ2</accession>
<dbReference type="EMBL" id="JAYKXN010000003">
    <property type="protein sequence ID" value="KAK7302984.1"/>
    <property type="molecule type" value="Genomic_DNA"/>
</dbReference>
<name>A0AAN9JRJ2_CLITE</name>
<evidence type="ECO:0000313" key="1">
    <source>
        <dbReference type="EMBL" id="KAK7302984.1"/>
    </source>
</evidence>
<sequence length="113" mass="11508">MAKTLTSEAFYSGLGLVEEESEVGDWGNEGTNGFAGAGAGVAGEGFAGALGAAAGDWAKVDAVASQVKDWLLKGSVMKIISTGNYTIQNLSCPHSLMVNGLSPIVPIHNPDLV</sequence>
<keyword evidence="2" id="KW-1185">Reference proteome</keyword>